<dbReference type="Proteomes" id="UP000324222">
    <property type="component" value="Unassembled WGS sequence"/>
</dbReference>
<reference evidence="2 3" key="1">
    <citation type="submission" date="2019-05" db="EMBL/GenBank/DDBJ databases">
        <title>Another draft genome of Portunus trituberculatus and its Hox gene families provides insights of decapod evolution.</title>
        <authorList>
            <person name="Jeong J.-H."/>
            <person name="Song I."/>
            <person name="Kim S."/>
            <person name="Choi T."/>
            <person name="Kim D."/>
            <person name="Ryu S."/>
            <person name="Kim W."/>
        </authorList>
    </citation>
    <scope>NUCLEOTIDE SEQUENCE [LARGE SCALE GENOMIC DNA]</scope>
    <source>
        <tissue evidence="2">Muscle</tissue>
    </source>
</reference>
<protein>
    <submittedName>
        <fullName evidence="2">Uncharacterized protein</fullName>
    </submittedName>
</protein>
<feature type="region of interest" description="Disordered" evidence="1">
    <location>
        <begin position="46"/>
        <end position="77"/>
    </location>
</feature>
<evidence type="ECO:0000313" key="3">
    <source>
        <dbReference type="Proteomes" id="UP000324222"/>
    </source>
</evidence>
<gene>
    <name evidence="2" type="ORF">E2C01_006251</name>
</gene>
<organism evidence="2 3">
    <name type="scientific">Portunus trituberculatus</name>
    <name type="common">Swimming crab</name>
    <name type="synonym">Neptunus trituberculatus</name>
    <dbReference type="NCBI Taxonomy" id="210409"/>
    <lineage>
        <taxon>Eukaryota</taxon>
        <taxon>Metazoa</taxon>
        <taxon>Ecdysozoa</taxon>
        <taxon>Arthropoda</taxon>
        <taxon>Crustacea</taxon>
        <taxon>Multicrustacea</taxon>
        <taxon>Malacostraca</taxon>
        <taxon>Eumalacostraca</taxon>
        <taxon>Eucarida</taxon>
        <taxon>Decapoda</taxon>
        <taxon>Pleocyemata</taxon>
        <taxon>Brachyura</taxon>
        <taxon>Eubrachyura</taxon>
        <taxon>Portunoidea</taxon>
        <taxon>Portunidae</taxon>
        <taxon>Portuninae</taxon>
        <taxon>Portunus</taxon>
    </lineage>
</organism>
<dbReference type="AlphaFoldDB" id="A0A5B7CXN1"/>
<comment type="caution">
    <text evidence="2">The sequence shown here is derived from an EMBL/GenBank/DDBJ whole genome shotgun (WGS) entry which is preliminary data.</text>
</comment>
<evidence type="ECO:0000313" key="2">
    <source>
        <dbReference type="EMBL" id="MPC13514.1"/>
    </source>
</evidence>
<keyword evidence="3" id="KW-1185">Reference proteome</keyword>
<name>A0A5B7CXN1_PORTR</name>
<accession>A0A5B7CXN1</accession>
<proteinExistence type="predicted"/>
<dbReference type="EMBL" id="VSRR010000287">
    <property type="protein sequence ID" value="MPC13514.1"/>
    <property type="molecule type" value="Genomic_DNA"/>
</dbReference>
<sequence>MASSTVQLAILKSSSVVCRPAERISNCPCRSLHGAVQSGAVATHLLLDPGNNSPPPPVEGYEEVPRSILQPVPQGQG</sequence>
<evidence type="ECO:0000256" key="1">
    <source>
        <dbReference type="SAM" id="MobiDB-lite"/>
    </source>
</evidence>